<dbReference type="EMBL" id="JAJISC010000002">
    <property type="protein sequence ID" value="MCS2608744.1"/>
    <property type="molecule type" value="Genomic_DNA"/>
</dbReference>
<protein>
    <submittedName>
        <fullName evidence="6">Shikimate dehydrogenase</fullName>
    </submittedName>
</protein>
<reference evidence="6" key="1">
    <citation type="submission" date="2021-11" db="EMBL/GenBank/DDBJ databases">
        <title>Halomonas sp., isolated from a coastal aquaculture zone in Dongshan Bay.</title>
        <authorList>
            <person name="Lin W."/>
        </authorList>
    </citation>
    <scope>NUCLEOTIDE SEQUENCE</scope>
    <source>
        <strain evidence="6">Yzlin-01</strain>
    </source>
</reference>
<dbReference type="PANTHER" id="PTHR21089">
    <property type="entry name" value="SHIKIMATE DEHYDROGENASE"/>
    <property type="match status" value="1"/>
</dbReference>
<dbReference type="Pfam" id="PF08501">
    <property type="entry name" value="Shikimate_dh_N"/>
    <property type="match status" value="1"/>
</dbReference>
<dbReference type="RefSeq" id="WP_259035253.1">
    <property type="nucleotide sequence ID" value="NZ_JAJISC010000002.1"/>
</dbReference>
<organism evidence="6 7">
    <name type="scientific">Halomonas dongshanensis</name>
    <dbReference type="NCBI Taxonomy" id="2890835"/>
    <lineage>
        <taxon>Bacteria</taxon>
        <taxon>Pseudomonadati</taxon>
        <taxon>Pseudomonadota</taxon>
        <taxon>Gammaproteobacteria</taxon>
        <taxon>Oceanospirillales</taxon>
        <taxon>Halomonadaceae</taxon>
        <taxon>Halomonas</taxon>
    </lineage>
</organism>
<evidence type="ECO:0000313" key="7">
    <source>
        <dbReference type="Proteomes" id="UP001165542"/>
    </source>
</evidence>
<dbReference type="InterPro" id="IPR022893">
    <property type="entry name" value="Shikimate_DH_fam"/>
</dbReference>
<dbReference type="PANTHER" id="PTHR21089:SF1">
    <property type="entry name" value="BIFUNCTIONAL 3-DEHYDROQUINATE DEHYDRATASE_SHIKIMATE DEHYDROGENASE, CHLOROPLASTIC"/>
    <property type="match status" value="1"/>
</dbReference>
<evidence type="ECO:0000259" key="5">
    <source>
        <dbReference type="Pfam" id="PF08501"/>
    </source>
</evidence>
<keyword evidence="4" id="KW-0028">Amino-acid biosynthesis</keyword>
<comment type="caution">
    <text evidence="6">The sequence shown here is derived from an EMBL/GenBank/DDBJ whole genome shotgun (WGS) entry which is preliminary data.</text>
</comment>
<dbReference type="InterPro" id="IPR013708">
    <property type="entry name" value="Shikimate_DH-bd_N"/>
</dbReference>
<evidence type="ECO:0000256" key="3">
    <source>
        <dbReference type="ARBA" id="ARBA00023002"/>
    </source>
</evidence>
<evidence type="ECO:0000256" key="4">
    <source>
        <dbReference type="ARBA" id="ARBA00023141"/>
    </source>
</evidence>
<dbReference type="Proteomes" id="UP001165542">
    <property type="component" value="Unassembled WGS sequence"/>
</dbReference>
<keyword evidence="7" id="KW-1185">Reference proteome</keyword>
<dbReference type="SUPFAM" id="SSF51735">
    <property type="entry name" value="NAD(P)-binding Rossmann-fold domains"/>
    <property type="match status" value="1"/>
</dbReference>
<dbReference type="SUPFAM" id="SSF53223">
    <property type="entry name" value="Aminoacid dehydrogenase-like, N-terminal domain"/>
    <property type="match status" value="1"/>
</dbReference>
<proteinExistence type="predicted"/>
<dbReference type="InterPro" id="IPR046346">
    <property type="entry name" value="Aminoacid_DH-like_N_sf"/>
</dbReference>
<evidence type="ECO:0000313" key="6">
    <source>
        <dbReference type="EMBL" id="MCS2608744.1"/>
    </source>
</evidence>
<keyword evidence="3" id="KW-0560">Oxidoreductase</keyword>
<keyword evidence="4" id="KW-0057">Aromatic amino acid biosynthesis</keyword>
<sequence length="277" mass="29035">MSQETASNVGLPLPINGKTRLYAILGDPIAQVGSPGLFNPWFRAQGIEALLFPVHVAPSHLPCVFSGLLNVQNFDGWVVTVPHKVAVMDLIDSVTPRAQAIGAVNAVRRLADGKTEGDNFDGVGFARSLASQGIEVKGKRVLILGCGGAGRAVAFATASEQPLQVNVEDISQDSACGLTAMLTGAFPTLTVERGAGDISRFDIVVNCTTLGLKGDDPLPFDVASLNDGTLVVDIIPHSTTLLLEAAERRGLPIHRGKGMLEAQVAAIGEFFGYPALN</sequence>
<dbReference type="Gene3D" id="3.40.50.720">
    <property type="entry name" value="NAD(P)-binding Rossmann-like Domain"/>
    <property type="match status" value="1"/>
</dbReference>
<dbReference type="Gene3D" id="3.40.50.10860">
    <property type="entry name" value="Leucine Dehydrogenase, chain A, domain 1"/>
    <property type="match status" value="1"/>
</dbReference>
<evidence type="ECO:0000256" key="2">
    <source>
        <dbReference type="ARBA" id="ARBA00022857"/>
    </source>
</evidence>
<feature type="domain" description="Shikimate dehydrogenase substrate binding N-terminal" evidence="5">
    <location>
        <begin position="24"/>
        <end position="107"/>
    </location>
</feature>
<evidence type="ECO:0000256" key="1">
    <source>
        <dbReference type="ARBA" id="ARBA00004871"/>
    </source>
</evidence>
<dbReference type="CDD" id="cd01065">
    <property type="entry name" value="NAD_bind_Shikimate_DH"/>
    <property type="match status" value="1"/>
</dbReference>
<keyword evidence="2" id="KW-0521">NADP</keyword>
<gene>
    <name evidence="6" type="ORF">LLY24_05330</name>
</gene>
<comment type="pathway">
    <text evidence="1">Metabolic intermediate biosynthesis; chorismate biosynthesis; chorismate from D-erythrose 4-phosphate and phosphoenolpyruvate: step 4/7.</text>
</comment>
<dbReference type="InterPro" id="IPR036291">
    <property type="entry name" value="NAD(P)-bd_dom_sf"/>
</dbReference>
<name>A0ABT2EAY2_9GAMM</name>
<accession>A0ABT2EAY2</accession>